<keyword evidence="3" id="KW-1185">Reference proteome</keyword>
<accession>A0A2N5DE38</accession>
<sequence length="130" mass="14104">MNEPVWIDEALLVRWHDLVLAETGGASGVRDQGLLNSALARPVNRHAYEGVTDLIELAATYAVAVASNHPFIDGNKRAAFMTLGMFLEDNGLWLTAEPDDATKAMFAVAAGEIGISELTDWLRPRVIDAL</sequence>
<dbReference type="OrthoDB" id="9802752at2"/>
<dbReference type="PANTHER" id="PTHR39426:SF1">
    <property type="entry name" value="HOMOLOGY TO DEATH-ON-CURING PROTEIN OF PHAGE P1"/>
    <property type="match status" value="1"/>
</dbReference>
<dbReference type="PANTHER" id="PTHR39426">
    <property type="entry name" value="HOMOLOGY TO DEATH-ON-CURING PROTEIN OF PHAGE P1"/>
    <property type="match status" value="1"/>
</dbReference>
<dbReference type="PROSITE" id="PS51459">
    <property type="entry name" value="FIDO"/>
    <property type="match status" value="1"/>
</dbReference>
<protein>
    <submittedName>
        <fullName evidence="2">Type II toxin-antitoxin system death-on-curing family toxin</fullName>
    </submittedName>
</protein>
<organism evidence="2 3">
    <name type="scientific">Caulobacter zeae</name>
    <dbReference type="NCBI Taxonomy" id="2055137"/>
    <lineage>
        <taxon>Bacteria</taxon>
        <taxon>Pseudomonadati</taxon>
        <taxon>Pseudomonadota</taxon>
        <taxon>Alphaproteobacteria</taxon>
        <taxon>Caulobacterales</taxon>
        <taxon>Caulobacteraceae</taxon>
        <taxon>Caulobacter</taxon>
    </lineage>
</organism>
<name>A0A2N5DE38_9CAUL</name>
<dbReference type="PIRSF" id="PIRSF018297">
    <property type="entry name" value="Doc"/>
    <property type="match status" value="1"/>
</dbReference>
<dbReference type="InterPro" id="IPR003812">
    <property type="entry name" value="Fido"/>
</dbReference>
<dbReference type="InterPro" id="IPR053737">
    <property type="entry name" value="Type_II_TA_Toxin"/>
</dbReference>
<dbReference type="Gene3D" id="1.20.120.1870">
    <property type="entry name" value="Fic/DOC protein, Fido domain"/>
    <property type="match status" value="1"/>
</dbReference>
<dbReference type="EMBL" id="PJRS01000023">
    <property type="protein sequence ID" value="PLR24313.1"/>
    <property type="molecule type" value="Genomic_DNA"/>
</dbReference>
<gene>
    <name evidence="2" type="ORF">SGCZBJ_13620</name>
</gene>
<comment type="caution">
    <text evidence="2">The sequence shown here is derived from an EMBL/GenBank/DDBJ whole genome shotgun (WGS) entry which is preliminary data.</text>
</comment>
<proteinExistence type="predicted"/>
<reference evidence="2 3" key="1">
    <citation type="submission" date="2017-12" db="EMBL/GenBank/DDBJ databases">
        <title>The genome sequence of Caulobacter sp. 410.</title>
        <authorList>
            <person name="Gao J."/>
            <person name="Mao X."/>
            <person name="Sun J."/>
        </authorList>
    </citation>
    <scope>NUCLEOTIDE SEQUENCE [LARGE SCALE GENOMIC DNA]</scope>
    <source>
        <strain evidence="2 3">410</strain>
    </source>
</reference>
<dbReference type="NCBIfam" id="TIGR01550">
    <property type="entry name" value="DOC_P1"/>
    <property type="match status" value="1"/>
</dbReference>
<dbReference type="Pfam" id="PF02661">
    <property type="entry name" value="Fic"/>
    <property type="match status" value="1"/>
</dbReference>
<feature type="domain" description="Fido" evidence="1">
    <location>
        <begin position="7"/>
        <end position="124"/>
    </location>
</feature>
<evidence type="ECO:0000313" key="2">
    <source>
        <dbReference type="EMBL" id="PLR24313.1"/>
    </source>
</evidence>
<evidence type="ECO:0000313" key="3">
    <source>
        <dbReference type="Proteomes" id="UP000234479"/>
    </source>
</evidence>
<dbReference type="Proteomes" id="UP000234479">
    <property type="component" value="Unassembled WGS sequence"/>
</dbReference>
<dbReference type="AlphaFoldDB" id="A0A2N5DE38"/>
<dbReference type="InterPro" id="IPR036597">
    <property type="entry name" value="Fido-like_dom_sf"/>
</dbReference>
<dbReference type="SUPFAM" id="SSF140931">
    <property type="entry name" value="Fic-like"/>
    <property type="match status" value="1"/>
</dbReference>
<dbReference type="InterPro" id="IPR006440">
    <property type="entry name" value="Doc"/>
</dbReference>
<dbReference type="GO" id="GO:0016301">
    <property type="term" value="F:kinase activity"/>
    <property type="evidence" value="ECO:0007669"/>
    <property type="project" value="InterPro"/>
</dbReference>
<dbReference type="RefSeq" id="WP_101718549.1">
    <property type="nucleotide sequence ID" value="NZ_PJRS01000023.1"/>
</dbReference>
<evidence type="ECO:0000259" key="1">
    <source>
        <dbReference type="PROSITE" id="PS51459"/>
    </source>
</evidence>